<dbReference type="EMBL" id="CP101620">
    <property type="protein sequence ID" value="UTY39794.1"/>
    <property type="molecule type" value="Genomic_DNA"/>
</dbReference>
<sequence length="439" mass="51407">MELITAHQSEGAYQLGGKASAVCDLLARADASDFHDGIDSYHRYEEDFALFEEMGFQCYRFSIDWSRVMPDGFHFNEEGMAFYDRFIDSLIAHGMEPVCSLYHFEMPMILHQKYNGFYSRIVVEQFIKYAYKMIDRYGDRVKKWISFNEHNGIILDGHKLAYGAICPEGVSEELFFHQLMHHSLYAHARVTEKVHTIEDGLMLGMLLYIPHYGASCRPLDELMARNHMAKTNVFLDVFVHGEYTPYFLNKMKREHTMPIMEENDLKVMKENTVDWISLSYYNSDVVQYTHHCYQAMNNPYLETSKWGWSIDPIGLRIALRDIYEKYRLPVMVVENGLGVEDHFENDTVIDDERIAYLCQHIQQVGKAIDEGVDCRGYLVWGPIDILSSQADMNKRYGMIYVNRDNDDLKDMKRYKKKSFEWFKEVISTNGKSIESDNDF</sequence>
<name>A0ABY5I5Z4_9FIRM</name>
<reference evidence="3" key="1">
    <citation type="submission" date="2022-07" db="EMBL/GenBank/DDBJ databases">
        <title>Faecal culturing of patients with breast cancer.</title>
        <authorList>
            <person name="Teng N.M.Y."/>
            <person name="Kiu R."/>
            <person name="Evans R."/>
            <person name="Baker D.J."/>
            <person name="Zenner C."/>
            <person name="Robinson S.D."/>
            <person name="Hall L.J."/>
        </authorList>
    </citation>
    <scope>NUCLEOTIDE SEQUENCE</scope>
    <source>
        <strain evidence="3">LH1062</strain>
    </source>
</reference>
<keyword evidence="4" id="KW-1185">Reference proteome</keyword>
<keyword evidence="3" id="KW-0378">Hydrolase</keyword>
<dbReference type="GO" id="GO:0016787">
    <property type="term" value="F:hydrolase activity"/>
    <property type="evidence" value="ECO:0007669"/>
    <property type="project" value="UniProtKB-KW"/>
</dbReference>
<evidence type="ECO:0000313" key="3">
    <source>
        <dbReference type="EMBL" id="UTY39794.1"/>
    </source>
</evidence>
<keyword evidence="1" id="KW-0326">Glycosidase</keyword>
<accession>A0ABY5I5Z4</accession>
<dbReference type="SUPFAM" id="SSF51445">
    <property type="entry name" value="(Trans)glycosidases"/>
    <property type="match status" value="1"/>
</dbReference>
<comment type="similarity">
    <text evidence="2">Belongs to the glycosyl hydrolase 1 family.</text>
</comment>
<evidence type="ECO:0000313" key="4">
    <source>
        <dbReference type="Proteomes" id="UP001060112"/>
    </source>
</evidence>
<dbReference type="InterPro" id="IPR001360">
    <property type="entry name" value="Glyco_hydro_1"/>
</dbReference>
<protein>
    <submittedName>
        <fullName evidence="3">Glycoside hydrolase family 1 protein</fullName>
    </submittedName>
</protein>
<dbReference type="PRINTS" id="PR00131">
    <property type="entry name" value="GLHYDRLASE1"/>
</dbReference>
<gene>
    <name evidence="3" type="ORF">NMU03_03015</name>
</gene>
<dbReference type="Gene3D" id="3.20.20.80">
    <property type="entry name" value="Glycosidases"/>
    <property type="match status" value="1"/>
</dbReference>
<dbReference type="InterPro" id="IPR017853">
    <property type="entry name" value="GH"/>
</dbReference>
<organism evidence="3 4">
    <name type="scientific">Allocoprobacillus halotolerans</name>
    <dbReference type="NCBI Taxonomy" id="2944914"/>
    <lineage>
        <taxon>Bacteria</taxon>
        <taxon>Bacillati</taxon>
        <taxon>Bacillota</taxon>
        <taxon>Erysipelotrichia</taxon>
        <taxon>Erysipelotrichales</taxon>
        <taxon>Erysipelotrichaceae</taxon>
        <taxon>Allocoprobacillus</taxon>
    </lineage>
</organism>
<dbReference type="Proteomes" id="UP001060112">
    <property type="component" value="Chromosome"/>
</dbReference>
<evidence type="ECO:0000256" key="1">
    <source>
        <dbReference type="ARBA" id="ARBA00023295"/>
    </source>
</evidence>
<proteinExistence type="inferred from homology"/>
<evidence type="ECO:0000256" key="2">
    <source>
        <dbReference type="RuleBase" id="RU003690"/>
    </source>
</evidence>
<dbReference type="PANTHER" id="PTHR10353:SF122">
    <property type="entry name" value="6-PHOSPHO-BETA-GLUCOSIDASE ASCB-RELATED"/>
    <property type="match status" value="1"/>
</dbReference>
<dbReference type="Pfam" id="PF00232">
    <property type="entry name" value="Glyco_hydro_1"/>
    <property type="match status" value="1"/>
</dbReference>
<dbReference type="PANTHER" id="PTHR10353">
    <property type="entry name" value="GLYCOSYL HYDROLASE"/>
    <property type="match status" value="1"/>
</dbReference>
<dbReference type="RefSeq" id="WP_290141193.1">
    <property type="nucleotide sequence ID" value="NZ_CP101620.1"/>
</dbReference>